<dbReference type="InterPro" id="IPR036514">
    <property type="entry name" value="SGNH_hydro_sf"/>
</dbReference>
<gene>
    <name evidence="2" type="ORF">K1F36_02015</name>
</gene>
<feature type="transmembrane region" description="Helical" evidence="1">
    <location>
        <begin position="7"/>
        <end position="26"/>
    </location>
</feature>
<protein>
    <recommendedName>
        <fullName evidence="4">SGNH/GDSL hydrolase family protein</fullName>
    </recommendedName>
</protein>
<comment type="caution">
    <text evidence="2">The sequence shown here is derived from an EMBL/GenBank/DDBJ whole genome shotgun (WGS) entry which is preliminary data.</text>
</comment>
<proteinExistence type="predicted"/>
<dbReference type="Gene3D" id="3.40.50.1110">
    <property type="entry name" value="SGNH hydrolase"/>
    <property type="match status" value="1"/>
</dbReference>
<reference evidence="2 3" key="1">
    <citation type="submission" date="2021-08" db="EMBL/GenBank/DDBJ databases">
        <title>Muricauda profundi sp. nov., a marine bacterium isolated from deep seawater of the Mariana Trench.</title>
        <authorList>
            <person name="Wei Y."/>
        </authorList>
    </citation>
    <scope>NUCLEOTIDE SEQUENCE [LARGE SCALE GENOMIC DNA]</scope>
    <source>
        <strain evidence="2 3">W52</strain>
    </source>
</reference>
<name>A0ABS7ELW9_9FLAO</name>
<evidence type="ECO:0008006" key="4">
    <source>
        <dbReference type="Google" id="ProtNLM"/>
    </source>
</evidence>
<dbReference type="RefSeq" id="WP_220112293.1">
    <property type="nucleotide sequence ID" value="NZ_JAHZSV010000001.1"/>
</dbReference>
<evidence type="ECO:0000313" key="3">
    <source>
        <dbReference type="Proteomes" id="UP001196136"/>
    </source>
</evidence>
<keyword evidence="1" id="KW-1133">Transmembrane helix</keyword>
<sequence length="317" mass="37604">MKKFLKVLTIFFVPILVITLGLEFYLRNYESDYAQKLEGLNLKRDNVQVLILGNSHAFNDVAPDIIEKETFNLAGLNQSIYYDKRITLKYLDDLPQLQYVLISMDYHSLYFSSQGIRDVWSYYSYGIPYEDSSYFKERLSYFWFGYTPRITFSLLKTKLLDRIKNVKDIRLINGWEPLLEMEHGAFEESTINARAKYFNDLVRESVEREMVQSDLESFIQKLKDNGINPILFTPPVQRRLIDRLDQEIMQKNAEYIQQLQTTYDVPYWNLINAISDESLYYNVDHLNSSGAKEFSQILNEKLEDYIFEKSNYDELPR</sequence>
<organism evidence="2 3">
    <name type="scientific">Flagellimonas abyssi</name>
    <dbReference type="NCBI Taxonomy" id="2864871"/>
    <lineage>
        <taxon>Bacteria</taxon>
        <taxon>Pseudomonadati</taxon>
        <taxon>Bacteroidota</taxon>
        <taxon>Flavobacteriia</taxon>
        <taxon>Flavobacteriales</taxon>
        <taxon>Flavobacteriaceae</taxon>
        <taxon>Flagellimonas</taxon>
    </lineage>
</organism>
<dbReference type="Proteomes" id="UP001196136">
    <property type="component" value="Unassembled WGS sequence"/>
</dbReference>
<keyword evidence="3" id="KW-1185">Reference proteome</keyword>
<dbReference type="EMBL" id="JAHZSV010000001">
    <property type="protein sequence ID" value="MBW8198587.1"/>
    <property type="molecule type" value="Genomic_DNA"/>
</dbReference>
<keyword evidence="1" id="KW-0472">Membrane</keyword>
<accession>A0ABS7ELW9</accession>
<evidence type="ECO:0000256" key="1">
    <source>
        <dbReference type="SAM" id="Phobius"/>
    </source>
</evidence>
<evidence type="ECO:0000313" key="2">
    <source>
        <dbReference type="EMBL" id="MBW8198587.1"/>
    </source>
</evidence>
<dbReference type="SUPFAM" id="SSF52266">
    <property type="entry name" value="SGNH hydrolase"/>
    <property type="match status" value="1"/>
</dbReference>
<keyword evidence="1" id="KW-0812">Transmembrane</keyword>